<keyword evidence="4" id="KW-0966">Cell projection</keyword>
<evidence type="ECO:0000256" key="5">
    <source>
        <dbReference type="SAM" id="Coils"/>
    </source>
</evidence>
<keyword evidence="7" id="KW-1185">Reference proteome</keyword>
<keyword evidence="5" id="KW-0175">Coiled coil</keyword>
<feature type="compositionally biased region" description="Basic and acidic residues" evidence="6">
    <location>
        <begin position="1"/>
        <end position="11"/>
    </location>
</feature>
<dbReference type="PANTHER" id="PTHR16011:SF0">
    <property type="entry name" value="INTRAFLAGELLAR TRANSPORT PROTEIN 57 HOMOLOG"/>
    <property type="match status" value="1"/>
</dbReference>
<evidence type="ECO:0000313" key="7">
    <source>
        <dbReference type="Proteomes" id="UP000694865"/>
    </source>
</evidence>
<evidence type="ECO:0000256" key="1">
    <source>
        <dbReference type="ARBA" id="ARBA00004138"/>
    </source>
</evidence>
<reference evidence="8" key="1">
    <citation type="submission" date="2025-08" db="UniProtKB">
        <authorList>
            <consortium name="RefSeq"/>
        </authorList>
    </citation>
    <scope>IDENTIFICATION</scope>
    <source>
        <tissue evidence="8">Testes</tissue>
    </source>
</reference>
<dbReference type="Pfam" id="PF10498">
    <property type="entry name" value="IFT57"/>
    <property type="match status" value="1"/>
</dbReference>
<name>A0ABM0M1G7_SACKO</name>
<evidence type="ECO:0000256" key="3">
    <source>
        <dbReference type="ARBA" id="ARBA00023069"/>
    </source>
</evidence>
<comment type="similarity">
    <text evidence="2">Belongs to the IFT57 family.</text>
</comment>
<protein>
    <submittedName>
        <fullName evidence="8">Intraflagellar transport protein 57 homolog</fullName>
    </submittedName>
</protein>
<feature type="coiled-coil region" evidence="5">
    <location>
        <begin position="326"/>
        <end position="380"/>
    </location>
</feature>
<dbReference type="RefSeq" id="XP_006813858.1">
    <property type="nucleotide sequence ID" value="XM_006813795.1"/>
</dbReference>
<proteinExistence type="inferred from homology"/>
<comment type="subcellular location">
    <subcellularLocation>
        <location evidence="1">Cell projection</location>
        <location evidence="1">Cilium</location>
    </subcellularLocation>
</comment>
<keyword evidence="3" id="KW-0969">Cilium</keyword>
<evidence type="ECO:0000313" key="8">
    <source>
        <dbReference type="RefSeq" id="XP_006813858.1"/>
    </source>
</evidence>
<evidence type="ECO:0000256" key="6">
    <source>
        <dbReference type="SAM" id="MobiDB-lite"/>
    </source>
</evidence>
<evidence type="ECO:0000256" key="2">
    <source>
        <dbReference type="ARBA" id="ARBA00009415"/>
    </source>
</evidence>
<dbReference type="Proteomes" id="UP000694865">
    <property type="component" value="Unplaced"/>
</dbReference>
<gene>
    <name evidence="8" type="primary">LOC100375663</name>
</gene>
<feature type="region of interest" description="Disordered" evidence="6">
    <location>
        <begin position="1"/>
        <end position="20"/>
    </location>
</feature>
<sequence length="417" mass="48307">MAEEQQQRRPTEGSAEGGPGMAYMPFVVMEDLLDKLKLLNYEEEFLRGVGFKPLSRHYFAIQTNPGEQFYMFTSLSSWLINLSGKQFDPPQEYDDPNATISNILTEVRQLGATVDFPPSKLKSGYGEHVIYVLDKFADETLRQTNFKWNRPEYPEEEMEEESTMDDDAELTLNKVEEEMAEDYEDVEDEESFLDLEGLKNLKNKTISSESSKPQEIMESTTDAIDWKLEVERVMPSLKVMIRTDNKDWRTHVDQMHQHRDGIEQSLSQTKGHLDKLHSEISRTLEKINSREKYINNQLEHLLGEFRHMQDNSAEMKEQYRQASGGVTERSRTLAEISEELEKCKQEMEERGSSMTDGAPLVKIKQALQRLKNEVVQMDVRIGTLEHSLLQAKLKDKSNMQRDMNKAMSATDTYNDYV</sequence>
<dbReference type="GeneID" id="100375663"/>
<evidence type="ECO:0000256" key="4">
    <source>
        <dbReference type="ARBA" id="ARBA00023273"/>
    </source>
</evidence>
<dbReference type="InterPro" id="IPR019530">
    <property type="entry name" value="Intra-flagellar_transport_57"/>
</dbReference>
<dbReference type="PANTHER" id="PTHR16011">
    <property type="entry name" value="IFT57/HIPPI"/>
    <property type="match status" value="1"/>
</dbReference>
<organism evidence="7 8">
    <name type="scientific">Saccoglossus kowalevskii</name>
    <name type="common">Acorn worm</name>
    <dbReference type="NCBI Taxonomy" id="10224"/>
    <lineage>
        <taxon>Eukaryota</taxon>
        <taxon>Metazoa</taxon>
        <taxon>Hemichordata</taxon>
        <taxon>Enteropneusta</taxon>
        <taxon>Harrimaniidae</taxon>
        <taxon>Saccoglossus</taxon>
    </lineage>
</organism>
<accession>A0ABM0M1G7</accession>